<reference evidence="1" key="1">
    <citation type="journal article" date="2021" name="PeerJ">
        <title>Extensive microbial diversity within the chicken gut microbiome revealed by metagenomics and culture.</title>
        <authorList>
            <person name="Gilroy R."/>
            <person name="Ravi A."/>
            <person name="Getino M."/>
            <person name="Pursley I."/>
            <person name="Horton D.L."/>
            <person name="Alikhan N.F."/>
            <person name="Baker D."/>
            <person name="Gharbi K."/>
            <person name="Hall N."/>
            <person name="Watson M."/>
            <person name="Adriaenssens E.M."/>
            <person name="Foster-Nyarko E."/>
            <person name="Jarju S."/>
            <person name="Secka A."/>
            <person name="Antonio M."/>
            <person name="Oren A."/>
            <person name="Chaudhuri R.R."/>
            <person name="La Ragione R."/>
            <person name="Hildebrand F."/>
            <person name="Pallen M.J."/>
        </authorList>
    </citation>
    <scope>NUCLEOTIDE SEQUENCE</scope>
    <source>
        <strain evidence="1">USASDec5-558</strain>
    </source>
</reference>
<gene>
    <name evidence="1" type="ORF">H9850_11400</name>
</gene>
<proteinExistence type="predicted"/>
<sequence>MSLFSSKRNIIIAALAALFVIYSFATVTVVKEGEEAKLTGEVAFDPTSVATNFWQQDAESYFSAGATDFVTLVNESNGDFTSLASKYGHYSMGDSGELSFIVKGTGTVDTVKNKLRAGYLALKVDGYTGNAQIRLQIGPVFKGSAVRDTISKISYRDYKNQIEWAQVSVAFHDLISKEILAPIDMNSMQGKKVEFIGCFTVGRPSQILITPVSLKVL</sequence>
<reference evidence="1" key="2">
    <citation type="submission" date="2021-04" db="EMBL/GenBank/DDBJ databases">
        <authorList>
            <person name="Gilroy R."/>
        </authorList>
    </citation>
    <scope>NUCLEOTIDE SEQUENCE</scope>
    <source>
        <strain evidence="1">USASDec5-558</strain>
    </source>
</reference>
<dbReference type="PIRSF" id="PIRSF033535">
    <property type="entry name" value="UCP033535_plp"/>
    <property type="match status" value="1"/>
</dbReference>
<name>A0A9D1WH33_9GAMM</name>
<dbReference type="Pfam" id="PF10054">
    <property type="entry name" value="DUF2291"/>
    <property type="match status" value="1"/>
</dbReference>
<dbReference type="InterPro" id="IPR014582">
    <property type="entry name" value="UCP033535_lipo"/>
</dbReference>
<dbReference type="SUPFAM" id="SSF141318">
    <property type="entry name" value="TM0957-like"/>
    <property type="match status" value="1"/>
</dbReference>
<organism evidence="1 2">
    <name type="scientific">Candidatus Anaerobiospirillum pullistercoris</name>
    <dbReference type="NCBI Taxonomy" id="2838452"/>
    <lineage>
        <taxon>Bacteria</taxon>
        <taxon>Pseudomonadati</taxon>
        <taxon>Pseudomonadota</taxon>
        <taxon>Gammaproteobacteria</taxon>
        <taxon>Aeromonadales</taxon>
        <taxon>Succinivibrionaceae</taxon>
        <taxon>Anaerobiospirillum</taxon>
    </lineage>
</organism>
<protein>
    <submittedName>
        <fullName evidence="1">DUF2291 domain-containing protein</fullName>
    </submittedName>
</protein>
<dbReference type="Gene3D" id="1.10.10.1260">
    <property type="entry name" value="Envelope glycoprotein gp160, DUF2291, helical domain"/>
    <property type="match status" value="1"/>
</dbReference>
<evidence type="ECO:0000313" key="2">
    <source>
        <dbReference type="Proteomes" id="UP000886829"/>
    </source>
</evidence>
<comment type="caution">
    <text evidence="1">The sequence shown here is derived from an EMBL/GenBank/DDBJ whole genome shotgun (WGS) entry which is preliminary data.</text>
</comment>
<evidence type="ECO:0000313" key="1">
    <source>
        <dbReference type="EMBL" id="HIX58052.1"/>
    </source>
</evidence>
<dbReference type="InterPro" id="IPR036215">
    <property type="entry name" value="TM0957-like_sf"/>
</dbReference>
<dbReference type="Gene3D" id="2.40.50.420">
    <property type="entry name" value="Envelope glycoprotein gp160, DUF2291, alpha/beta domain"/>
    <property type="match status" value="1"/>
</dbReference>
<dbReference type="EMBL" id="DXEV01000222">
    <property type="protein sequence ID" value="HIX58052.1"/>
    <property type="molecule type" value="Genomic_DNA"/>
</dbReference>
<accession>A0A9D1WH33</accession>
<dbReference type="AlphaFoldDB" id="A0A9D1WH33"/>
<dbReference type="Proteomes" id="UP000886829">
    <property type="component" value="Unassembled WGS sequence"/>
</dbReference>